<dbReference type="AlphaFoldDB" id="A0A369L3X3"/>
<name>A0A369L3X3_9ACTN</name>
<evidence type="ECO:0000256" key="1">
    <source>
        <dbReference type="ARBA" id="ARBA00004651"/>
    </source>
</evidence>
<dbReference type="GO" id="GO:0005886">
    <property type="term" value="C:plasma membrane"/>
    <property type="evidence" value="ECO:0007669"/>
    <property type="project" value="UniProtKB-SubCell"/>
</dbReference>
<evidence type="ECO:0000256" key="5">
    <source>
        <dbReference type="ARBA" id="ARBA00022692"/>
    </source>
</evidence>
<feature type="transmembrane region" description="Helical" evidence="8">
    <location>
        <begin position="427"/>
        <end position="445"/>
    </location>
</feature>
<evidence type="ECO:0000256" key="8">
    <source>
        <dbReference type="RuleBase" id="RU363064"/>
    </source>
</evidence>
<keyword evidence="5 8" id="KW-0812">Transmembrane</keyword>
<dbReference type="InterPro" id="IPR001463">
    <property type="entry name" value="Na/Ala_symport"/>
</dbReference>
<comment type="subcellular location">
    <subcellularLocation>
        <location evidence="1 8">Cell membrane</location>
        <topology evidence="1 8">Multi-pass membrane protein</topology>
    </subcellularLocation>
</comment>
<feature type="transmembrane region" description="Helical" evidence="8">
    <location>
        <begin position="395"/>
        <end position="415"/>
    </location>
</feature>
<protein>
    <submittedName>
        <fullName evidence="9">Alanine:cation symporter family protein</fullName>
    </submittedName>
</protein>
<dbReference type="Gene3D" id="1.20.1740.10">
    <property type="entry name" value="Amino acid/polyamine transporter I"/>
    <property type="match status" value="1"/>
</dbReference>
<keyword evidence="3 8" id="KW-0813">Transport</keyword>
<dbReference type="Pfam" id="PF01235">
    <property type="entry name" value="Na_Ala_symp"/>
    <property type="match status" value="1"/>
</dbReference>
<comment type="caution">
    <text evidence="9">The sequence shown here is derived from an EMBL/GenBank/DDBJ whole genome shotgun (WGS) entry which is preliminary data.</text>
</comment>
<feature type="transmembrane region" description="Helical" evidence="8">
    <location>
        <begin position="62"/>
        <end position="86"/>
    </location>
</feature>
<evidence type="ECO:0000256" key="4">
    <source>
        <dbReference type="ARBA" id="ARBA00022475"/>
    </source>
</evidence>
<dbReference type="PRINTS" id="PR00175">
    <property type="entry name" value="NAALASMPORT"/>
</dbReference>
<feature type="transmembrane region" description="Helical" evidence="8">
    <location>
        <begin position="252"/>
        <end position="272"/>
    </location>
</feature>
<dbReference type="NCBIfam" id="TIGR00835">
    <property type="entry name" value="agcS"/>
    <property type="match status" value="1"/>
</dbReference>
<evidence type="ECO:0000256" key="3">
    <source>
        <dbReference type="ARBA" id="ARBA00022448"/>
    </source>
</evidence>
<keyword evidence="4 8" id="KW-1003">Cell membrane</keyword>
<evidence type="ECO:0000313" key="9">
    <source>
        <dbReference type="EMBL" id="RDB54340.1"/>
    </source>
</evidence>
<sequence length="479" mass="51107">MNYIEVLDSIDAAVWGPPMIILLLGCHIYTTIRTKGIQRKLPLALKLSITKDNGAQGDVSNFGAMATSLASTLGTGSIVGVATAVLSGGPGAVLWMWLTGILGMATKYTEVYAAMKYRVKDRQGHMMGGAMHVWEQRYKRPDGTVPWWAKFMAIWFAVMACLTIFGVGSAVQTSAITSVAQANFGVEPWIVAAIVCGSALLIIMGGLGTISNICEKLVPIMGVAYILGCAYILVCNWAFIGESFRLIFECAFTPRAAFGGAVGSGIIVALQFGCARGLFSNEAGLGTAPLISAAAESKNPARQALVSMTGPFWCTVVICFVTALVIVSSLCAHPTLIQDAGVTNGATLANAVFATIPYVGAPILMLGILCFAYSTIIGWSYYGERVTLYLFGRRWVPLYLGFYICMGFLGGVGVGDVAWTATDISNALMALPNILMVLLCAGMVGKETQHYVYDGNIDEELRADIHELPEKSVFTRKKA</sequence>
<evidence type="ECO:0000313" key="10">
    <source>
        <dbReference type="Proteomes" id="UP000253792"/>
    </source>
</evidence>
<keyword evidence="6 8" id="KW-1133">Transmembrane helix</keyword>
<feature type="transmembrane region" description="Helical" evidence="8">
    <location>
        <begin position="147"/>
        <end position="169"/>
    </location>
</feature>
<feature type="transmembrane region" description="Helical" evidence="8">
    <location>
        <begin position="217"/>
        <end position="240"/>
    </location>
</feature>
<keyword evidence="8" id="KW-0769">Symport</keyword>
<feature type="transmembrane region" description="Helical" evidence="8">
    <location>
        <begin position="312"/>
        <end position="336"/>
    </location>
</feature>
<reference evidence="9 10" key="1">
    <citation type="journal article" date="2018" name="Elife">
        <title>Discovery and characterization of a prevalent human gut bacterial enzyme sufficient for the inactivation of a family of plant toxins.</title>
        <authorList>
            <person name="Koppel N."/>
            <person name="Bisanz J.E."/>
            <person name="Pandelia M.E."/>
            <person name="Turnbaugh P.J."/>
            <person name="Balskus E.P."/>
        </authorList>
    </citation>
    <scope>NUCLEOTIDE SEQUENCE [LARGE SCALE GENOMIC DNA]</scope>
    <source>
        <strain evidence="10">anaerobia AP69FAA</strain>
    </source>
</reference>
<feature type="transmembrane region" description="Helical" evidence="8">
    <location>
        <begin position="356"/>
        <end position="383"/>
    </location>
</feature>
<dbReference type="Proteomes" id="UP000253792">
    <property type="component" value="Unassembled WGS sequence"/>
</dbReference>
<evidence type="ECO:0000256" key="6">
    <source>
        <dbReference type="ARBA" id="ARBA00022989"/>
    </source>
</evidence>
<dbReference type="GeneID" id="82936655"/>
<keyword evidence="10" id="KW-1185">Reference proteome</keyword>
<dbReference type="PANTHER" id="PTHR30330">
    <property type="entry name" value="AGSS FAMILY TRANSPORTER, SODIUM-ALANINE"/>
    <property type="match status" value="1"/>
</dbReference>
<accession>A0A369L3X3</accession>
<proteinExistence type="inferred from homology"/>
<dbReference type="STRING" id="1034345.GCA_000236865_01953"/>
<dbReference type="PANTHER" id="PTHR30330:SF3">
    <property type="entry name" value="TRANSCRIPTIONAL REGULATOR, LRP FAMILY"/>
    <property type="match status" value="1"/>
</dbReference>
<dbReference type="EMBL" id="PPTP01000011">
    <property type="protein sequence ID" value="RDB54340.1"/>
    <property type="molecule type" value="Genomic_DNA"/>
</dbReference>
<keyword evidence="7 8" id="KW-0472">Membrane</keyword>
<feature type="transmembrane region" description="Helical" evidence="8">
    <location>
        <begin position="189"/>
        <end position="210"/>
    </location>
</feature>
<feature type="transmembrane region" description="Helical" evidence="8">
    <location>
        <begin position="12"/>
        <end position="32"/>
    </location>
</feature>
<feature type="transmembrane region" description="Helical" evidence="8">
    <location>
        <begin position="92"/>
        <end position="113"/>
    </location>
</feature>
<gene>
    <name evidence="9" type="ORF">C1880_09395</name>
</gene>
<evidence type="ECO:0000256" key="2">
    <source>
        <dbReference type="ARBA" id="ARBA00009261"/>
    </source>
</evidence>
<dbReference type="RefSeq" id="WP_042437038.1">
    <property type="nucleotide sequence ID" value="NZ_CABKQR010000006.1"/>
</dbReference>
<evidence type="ECO:0000256" key="7">
    <source>
        <dbReference type="ARBA" id="ARBA00023136"/>
    </source>
</evidence>
<dbReference type="GO" id="GO:0005283">
    <property type="term" value="F:amino acid:sodium symporter activity"/>
    <property type="evidence" value="ECO:0007669"/>
    <property type="project" value="InterPro"/>
</dbReference>
<organism evidence="9 10">
    <name type="scientific">Senegalimassilia anaerobia</name>
    <dbReference type="NCBI Taxonomy" id="1473216"/>
    <lineage>
        <taxon>Bacteria</taxon>
        <taxon>Bacillati</taxon>
        <taxon>Actinomycetota</taxon>
        <taxon>Coriobacteriia</taxon>
        <taxon>Coriobacteriales</taxon>
        <taxon>Coriobacteriaceae</taxon>
        <taxon>Senegalimassilia</taxon>
    </lineage>
</organism>
<dbReference type="OrthoDB" id="9806926at2"/>
<comment type="similarity">
    <text evidence="2 8">Belongs to the alanine or glycine:cation symporter (AGCS) (TC 2.A.25) family.</text>
</comment>